<evidence type="ECO:0000313" key="15">
    <source>
        <dbReference type="Proteomes" id="UP000194606"/>
    </source>
</evidence>
<dbReference type="NCBIfam" id="TIGR02918">
    <property type="entry name" value="accessory Sec system glycosyltransferase GtfA"/>
    <property type="match status" value="1"/>
</dbReference>
<organism evidence="14 15">
    <name type="scientific">Lactococcus petauri</name>
    <dbReference type="NCBI Taxonomy" id="1940789"/>
    <lineage>
        <taxon>Bacteria</taxon>
        <taxon>Bacillati</taxon>
        <taxon>Bacillota</taxon>
        <taxon>Bacilli</taxon>
        <taxon>Lactobacillales</taxon>
        <taxon>Streptococcaceae</taxon>
        <taxon>Lactococcus</taxon>
    </lineage>
</organism>
<dbReference type="EMBL" id="MUIZ01000012">
    <property type="protein sequence ID" value="OUK02794.1"/>
    <property type="molecule type" value="Genomic_DNA"/>
</dbReference>
<dbReference type="InterPro" id="IPR054396">
    <property type="entry name" value="GtfA_EBD"/>
</dbReference>
<dbReference type="FunFam" id="3.40.50.2000:FF:000196">
    <property type="entry name" value="UDP-N-acetylglucosamine--peptide N-acetylglucosaminyltransferase GtfA subunit"/>
    <property type="match status" value="1"/>
</dbReference>
<evidence type="ECO:0000256" key="4">
    <source>
        <dbReference type="ARBA" id="ARBA00022475"/>
    </source>
</evidence>
<evidence type="ECO:0000259" key="13">
    <source>
        <dbReference type="Pfam" id="PF22145"/>
    </source>
</evidence>
<gene>
    <name evidence="11" type="primary">gtfA</name>
    <name evidence="14" type="ORF">BZZ03_11005</name>
</gene>
<evidence type="ECO:0000256" key="9">
    <source>
        <dbReference type="ARBA" id="ARBA00023136"/>
    </source>
</evidence>
<dbReference type="SUPFAM" id="SSF53756">
    <property type="entry name" value="UDP-Glycosyltransferase/glycogen phosphorylase"/>
    <property type="match status" value="1"/>
</dbReference>
<dbReference type="PANTHER" id="PTHR12526:SF629">
    <property type="entry name" value="TEICHURONIC ACID BIOSYNTHESIS GLYCOSYLTRANSFERASE TUAH-RELATED"/>
    <property type="match status" value="1"/>
</dbReference>
<evidence type="ECO:0000256" key="3">
    <source>
        <dbReference type="ARBA" id="ARBA00009481"/>
    </source>
</evidence>
<dbReference type="PANTHER" id="PTHR12526">
    <property type="entry name" value="GLYCOSYLTRANSFERASE"/>
    <property type="match status" value="1"/>
</dbReference>
<evidence type="ECO:0000256" key="6">
    <source>
        <dbReference type="ARBA" id="ARBA00022676"/>
    </source>
</evidence>
<comment type="caution">
    <text evidence="14">The sequence shown here is derived from an EMBL/GenBank/DDBJ whole genome shotgun (WGS) entry which is preliminary data.</text>
</comment>
<feature type="domain" description="Glycosyl transferase family 1" evidence="12">
    <location>
        <begin position="313"/>
        <end position="441"/>
    </location>
</feature>
<keyword evidence="9 11" id="KW-0472">Membrane</keyword>
<evidence type="ECO:0000256" key="11">
    <source>
        <dbReference type="HAMAP-Rule" id="MF_01472"/>
    </source>
</evidence>
<evidence type="ECO:0000259" key="12">
    <source>
        <dbReference type="Pfam" id="PF00534"/>
    </source>
</evidence>
<dbReference type="GO" id="GO:0017122">
    <property type="term" value="C:protein N-acetylglucosaminyltransferase complex"/>
    <property type="evidence" value="ECO:0007669"/>
    <property type="project" value="UniProtKB-UniRule"/>
</dbReference>
<keyword evidence="6 11" id="KW-0328">Glycosyltransferase</keyword>
<feature type="binding site" evidence="11">
    <location>
        <position position="240"/>
    </location>
    <ligand>
        <name>N-acetyl-D-glucosamine</name>
        <dbReference type="ChEBI" id="CHEBI:506227"/>
    </ligand>
</feature>
<feature type="binding site" evidence="11">
    <location>
        <begin position="16"/>
        <end position="19"/>
    </location>
    <ligand>
        <name>UDP</name>
        <dbReference type="ChEBI" id="CHEBI:58223"/>
    </ligand>
</feature>
<dbReference type="Proteomes" id="UP000194606">
    <property type="component" value="Unassembled WGS sequence"/>
</dbReference>
<keyword evidence="4 11" id="KW-1003">Cell membrane</keyword>
<keyword evidence="8 11" id="KW-0547">Nucleotide-binding</keyword>
<reference evidence="14 15" key="1">
    <citation type="submission" date="2017-02" db="EMBL/GenBank/DDBJ databases">
        <authorList>
            <person name="Peterson S.W."/>
        </authorList>
    </citation>
    <scope>NUCLEOTIDE SEQUENCE [LARGE SCALE GENOMIC DNA]</scope>
    <source>
        <strain evidence="14">159469</strain>
    </source>
</reference>
<dbReference type="GO" id="GO:0005886">
    <property type="term" value="C:plasma membrane"/>
    <property type="evidence" value="ECO:0007669"/>
    <property type="project" value="UniProtKB-SubCell"/>
</dbReference>
<evidence type="ECO:0000256" key="5">
    <source>
        <dbReference type="ARBA" id="ARBA00022490"/>
    </source>
</evidence>
<dbReference type="UniPathway" id="UPA00378"/>
<accession>A0A252CAD8</accession>
<feature type="domain" description="GtfA extended beta-sheet meander" evidence="13">
    <location>
        <begin position="97"/>
        <end position="189"/>
    </location>
</feature>
<protein>
    <recommendedName>
        <fullName evidence="11">UDP-N-acetylglucosamine--peptide N-acetylglucosaminyltransferase GtfA subunit</fullName>
        <ecNumber evidence="11">2.4.1.-</ecNumber>
    </recommendedName>
    <alternativeName>
        <fullName evidence="11">Glycosyltransferase GtfA</fullName>
    </alternativeName>
</protein>
<comment type="subunit">
    <text evidence="11">Forms a heterotetramer with 2 subunits each of GtfA and GtfB. Part of the accessory SecA2/SecY2 protein translocation apparatus.</text>
</comment>
<dbReference type="Pfam" id="PF00534">
    <property type="entry name" value="Glycos_transf_1"/>
    <property type="match status" value="1"/>
</dbReference>
<evidence type="ECO:0000256" key="7">
    <source>
        <dbReference type="ARBA" id="ARBA00022679"/>
    </source>
</evidence>
<feature type="binding site" evidence="11">
    <location>
        <begin position="401"/>
        <end position="404"/>
    </location>
    <ligand>
        <name>N-acetyl-D-glucosamine</name>
        <dbReference type="ChEBI" id="CHEBI:506227"/>
    </ligand>
</feature>
<evidence type="ECO:0000256" key="2">
    <source>
        <dbReference type="ARBA" id="ARBA00004922"/>
    </source>
</evidence>
<dbReference type="GO" id="GO:0016757">
    <property type="term" value="F:glycosyltransferase activity"/>
    <property type="evidence" value="ECO:0007669"/>
    <property type="project" value="UniProtKB-UniRule"/>
</dbReference>
<proteinExistence type="inferred from homology"/>
<dbReference type="Gene3D" id="3.40.50.2000">
    <property type="entry name" value="Glycogen Phosphorylase B"/>
    <property type="match status" value="2"/>
</dbReference>
<dbReference type="InterPro" id="IPR014267">
    <property type="entry name" value="GtfA"/>
</dbReference>
<evidence type="ECO:0000313" key="14">
    <source>
        <dbReference type="EMBL" id="OUK02794.1"/>
    </source>
</evidence>
<comment type="pathway">
    <text evidence="2 11">Protein modification; protein glycosylation.</text>
</comment>
<dbReference type="RefSeq" id="WP_086583310.1">
    <property type="nucleotide sequence ID" value="NZ_MUIZ01000012.1"/>
</dbReference>
<comment type="catalytic activity">
    <reaction evidence="10 11">
        <text>L-seryl-[protein] + UDP-N-acetyl-alpha-D-glucosamine = 3-O-[N-acetyl-alpha-D-glucosaminyl]-L-seryl-[protein] + UDP + H(+)</text>
        <dbReference type="Rhea" id="RHEA:59872"/>
        <dbReference type="Rhea" id="RHEA-COMP:9863"/>
        <dbReference type="Rhea" id="RHEA-COMP:15471"/>
        <dbReference type="ChEBI" id="CHEBI:15378"/>
        <dbReference type="ChEBI" id="CHEBI:29999"/>
        <dbReference type="ChEBI" id="CHEBI:57705"/>
        <dbReference type="ChEBI" id="CHEBI:58223"/>
        <dbReference type="ChEBI" id="CHEBI:143279"/>
    </reaction>
</comment>
<comment type="function">
    <text evidence="11">Required for polymorphic O-glycosylation of the serine-rich repeat protein in this bacteria. Catalyzes the first step in glycosylation by transferring N-acetylglucosamine from UDP-GlcNAc to serine residues in the substrate protein. Part of the accessory SecA2/SecY2 system specifically required to export serine-rich repeat cell wall proteins usually encoded upstream in the same operon.</text>
</comment>
<feature type="binding site" evidence="11">
    <location>
        <begin position="381"/>
        <end position="382"/>
    </location>
    <ligand>
        <name>UDP</name>
        <dbReference type="ChEBI" id="CHEBI:58223"/>
    </ligand>
</feature>
<name>A0A252CAD8_9LACT</name>
<dbReference type="GO" id="GO:0005737">
    <property type="term" value="C:cytoplasm"/>
    <property type="evidence" value="ECO:0007669"/>
    <property type="project" value="UniProtKB-SubCell"/>
</dbReference>
<dbReference type="AlphaFoldDB" id="A0A252CAD8"/>
<dbReference type="EC" id="2.4.1.-" evidence="11"/>
<dbReference type="GO" id="GO:0000166">
    <property type="term" value="F:nucleotide binding"/>
    <property type="evidence" value="ECO:0007669"/>
    <property type="project" value="UniProtKB-KW"/>
</dbReference>
<comment type="subcellular location">
    <subcellularLocation>
        <location evidence="1 11">Cell membrane</location>
        <topology evidence="1 11">Peripheral membrane protein</topology>
    </subcellularLocation>
    <subcellularLocation>
        <location evidence="11">Cytoplasm</location>
    </subcellularLocation>
    <text evidence="11">Cell membrane association requires GtfB.</text>
</comment>
<comment type="similarity">
    <text evidence="3 11">Belongs to the glycosyltransferase group 1 family. Glycosyltransferase 4 subfamily.</text>
</comment>
<evidence type="ECO:0000256" key="1">
    <source>
        <dbReference type="ARBA" id="ARBA00004202"/>
    </source>
</evidence>
<dbReference type="InterPro" id="IPR001296">
    <property type="entry name" value="Glyco_trans_1"/>
</dbReference>
<evidence type="ECO:0000256" key="10">
    <source>
        <dbReference type="ARBA" id="ARBA00052053"/>
    </source>
</evidence>
<evidence type="ECO:0000256" key="8">
    <source>
        <dbReference type="ARBA" id="ARBA00022741"/>
    </source>
</evidence>
<dbReference type="HAMAP" id="MF_01472">
    <property type="entry name" value="GtfA"/>
    <property type="match status" value="1"/>
</dbReference>
<dbReference type="Pfam" id="PF22145">
    <property type="entry name" value="GtfA_EBD"/>
    <property type="match status" value="1"/>
</dbReference>
<keyword evidence="5 11" id="KW-0963">Cytoplasm</keyword>
<keyword evidence="7 11" id="KW-0808">Transferase</keyword>
<sequence length="504" mass="58836">MTIYNFNLGIGWASSGVEYAQAYRANIFRKNGQKAKFIFMDIFHENIEPMTKNMGFKDDEIIWFYQYFTNITIGPNTFSIEKLKESFSGAISCVENKQCEIVYYFEKPHMRLTAYLDKYNPKMVYKTEMVVNGNLIQKDYYTSTKVFTEYFKPVNNQANLYQRRFFNEDGSIAYEELLNGKESLFIFPDKTIYSKENLLLYFMQLLELSENDTVILDRSTHIGPEILKEKGRAKIGVVIHAEHFNESLTNKEKILWNNYYEYQFKNETSIDFFVVATNTQKNILEDQFLKYKNRKVNVYEIPVGSLDELKKQVKRRENSLITASRLAGEKHLDWLLQAVVNAKKYIPNLTLDIYGRGGEEQKLKDLITELGAQEYIVLKGQQQLKEVYKNYTSYVSASTSEGFGLTLLEAVGSGLGMVGFDVRYGNQTFIKEGKNGYLADFIKNDREQNILNLTRAIVQLQRKEKRNLETVQHYSYKIASKYLTKNIQQKWLELEGDLHHDKSI</sequence>